<feature type="transmembrane region" description="Helical" evidence="5">
    <location>
        <begin position="177"/>
        <end position="198"/>
    </location>
</feature>
<protein>
    <submittedName>
        <fullName evidence="7">MFS transporter-4</fullName>
    </submittedName>
</protein>
<dbReference type="PROSITE" id="PS50850">
    <property type="entry name" value="MFS"/>
    <property type="match status" value="1"/>
</dbReference>
<evidence type="ECO:0000313" key="8">
    <source>
        <dbReference type="Proteomes" id="UP000256645"/>
    </source>
</evidence>
<evidence type="ECO:0000259" key="6">
    <source>
        <dbReference type="PROSITE" id="PS50850"/>
    </source>
</evidence>
<comment type="caution">
    <text evidence="7">The sequence shown here is derived from an EMBL/GenBank/DDBJ whole genome shotgun (WGS) entry which is preliminary data.</text>
</comment>
<dbReference type="PANTHER" id="PTHR23502">
    <property type="entry name" value="MAJOR FACILITATOR SUPERFAMILY"/>
    <property type="match status" value="1"/>
</dbReference>
<accession>A0A3D8QKJ2</accession>
<evidence type="ECO:0000256" key="3">
    <source>
        <dbReference type="ARBA" id="ARBA00022989"/>
    </source>
</evidence>
<dbReference type="InterPro" id="IPR011701">
    <property type="entry name" value="MFS"/>
</dbReference>
<dbReference type="Pfam" id="PF07690">
    <property type="entry name" value="MFS_1"/>
    <property type="match status" value="1"/>
</dbReference>
<dbReference type="PANTHER" id="PTHR23502:SF164">
    <property type="entry name" value="MAJOR FACILITATOR SUPERFAMILY (MFS) PROFILE DOMAIN-CONTAINING PROTEIN"/>
    <property type="match status" value="1"/>
</dbReference>
<dbReference type="InterPro" id="IPR036259">
    <property type="entry name" value="MFS_trans_sf"/>
</dbReference>
<comment type="subcellular location">
    <subcellularLocation>
        <location evidence="1">Membrane</location>
        <topology evidence="1">Multi-pass membrane protein</topology>
    </subcellularLocation>
</comment>
<evidence type="ECO:0000256" key="5">
    <source>
        <dbReference type="SAM" id="Phobius"/>
    </source>
</evidence>
<gene>
    <name evidence="7" type="ORF">BP6252_11613</name>
</gene>
<dbReference type="GO" id="GO:0022857">
    <property type="term" value="F:transmembrane transporter activity"/>
    <property type="evidence" value="ECO:0007669"/>
    <property type="project" value="InterPro"/>
</dbReference>
<keyword evidence="4 5" id="KW-0472">Membrane</keyword>
<feature type="transmembrane region" description="Helical" evidence="5">
    <location>
        <begin position="393"/>
        <end position="415"/>
    </location>
</feature>
<evidence type="ECO:0000256" key="1">
    <source>
        <dbReference type="ARBA" id="ARBA00004141"/>
    </source>
</evidence>
<keyword evidence="2 5" id="KW-0812">Transmembrane</keyword>
<dbReference type="InterPro" id="IPR020846">
    <property type="entry name" value="MFS_dom"/>
</dbReference>
<dbReference type="STRING" id="1849047.A0A3D8QKJ2"/>
<evidence type="ECO:0000313" key="7">
    <source>
        <dbReference type="EMBL" id="RDW62180.1"/>
    </source>
</evidence>
<feature type="transmembrane region" description="Helical" evidence="5">
    <location>
        <begin position="492"/>
        <end position="510"/>
    </location>
</feature>
<dbReference type="AlphaFoldDB" id="A0A3D8QKJ2"/>
<dbReference type="GO" id="GO:0005886">
    <property type="term" value="C:plasma membrane"/>
    <property type="evidence" value="ECO:0007669"/>
    <property type="project" value="TreeGrafter"/>
</dbReference>
<feature type="transmembrane region" description="Helical" evidence="5">
    <location>
        <begin position="313"/>
        <end position="336"/>
    </location>
</feature>
<evidence type="ECO:0000256" key="2">
    <source>
        <dbReference type="ARBA" id="ARBA00022692"/>
    </source>
</evidence>
<feature type="transmembrane region" description="Helical" evidence="5">
    <location>
        <begin position="356"/>
        <end position="381"/>
    </location>
</feature>
<feature type="transmembrane region" description="Helical" evidence="5">
    <location>
        <begin position="421"/>
        <end position="445"/>
    </location>
</feature>
<feature type="transmembrane region" description="Helical" evidence="5">
    <location>
        <begin position="87"/>
        <end position="107"/>
    </location>
</feature>
<keyword evidence="8" id="KW-1185">Reference proteome</keyword>
<dbReference type="SUPFAM" id="SSF103473">
    <property type="entry name" value="MFS general substrate transporter"/>
    <property type="match status" value="1"/>
</dbReference>
<sequence>MARNKSRSEYTATQGSVYLITSDGRTLDLPIPSRSPSDPLNWSWFKKALSILAVSLFSIIGLVQVQGTALVLGMLENEYTPESMKPLHLEVLAFIPCIAWGVGALIWVPLSTVLGRRPVFLFCTILLTFSTILAAISQNFYTHLFARCLQGIAGSISPSIILLMIIDVLYIHQRPMYIALFWCLCNSFSNVGLAATPYIVEYGGSWRSFYWIWSAPSALTIFLALFWAPESSFSRPPMAFDGRILSQAENGKVTVYSKWEEVPGGKPMLEDPPIWKATSFIKNIIFWNRTKTGGWKDVRASFRQILICALNPLIIWVWVLNALVFGGMVVTCQTYVKLLMAPPYNFTFKEIGLAKFSPAIGALLAFPASGILTTQVIRFLATRNRGVREPEHYLPSFILPVITATVSLALYGVAAEGHWNWRWITLFVGIDYFSAISLFVSNVLWVTEAFPRWAGPAVVIVGANGYALSFTFSSAIVPWIQAQGFGKTYVELAVMTLAIGLIGFPVNYWGKRFREYIYARWSDDSEE</sequence>
<feature type="transmembrane region" description="Helical" evidence="5">
    <location>
        <begin position="49"/>
        <end position="75"/>
    </location>
</feature>
<feature type="transmembrane region" description="Helical" evidence="5">
    <location>
        <begin position="119"/>
        <end position="137"/>
    </location>
</feature>
<feature type="transmembrane region" description="Helical" evidence="5">
    <location>
        <begin position="210"/>
        <end position="228"/>
    </location>
</feature>
<feature type="domain" description="Major facilitator superfamily (MFS) profile" evidence="6">
    <location>
        <begin position="50"/>
        <end position="511"/>
    </location>
</feature>
<name>A0A3D8QKJ2_9HELO</name>
<dbReference type="EMBL" id="PDLM01000014">
    <property type="protein sequence ID" value="RDW62180.1"/>
    <property type="molecule type" value="Genomic_DNA"/>
</dbReference>
<feature type="transmembrane region" description="Helical" evidence="5">
    <location>
        <begin position="149"/>
        <end position="170"/>
    </location>
</feature>
<dbReference type="Proteomes" id="UP000256645">
    <property type="component" value="Unassembled WGS sequence"/>
</dbReference>
<organism evidence="7 8">
    <name type="scientific">Coleophoma cylindrospora</name>
    <dbReference type="NCBI Taxonomy" id="1849047"/>
    <lineage>
        <taxon>Eukaryota</taxon>
        <taxon>Fungi</taxon>
        <taxon>Dikarya</taxon>
        <taxon>Ascomycota</taxon>
        <taxon>Pezizomycotina</taxon>
        <taxon>Leotiomycetes</taxon>
        <taxon>Helotiales</taxon>
        <taxon>Dermateaceae</taxon>
        <taxon>Coleophoma</taxon>
    </lineage>
</organism>
<reference evidence="7 8" key="1">
    <citation type="journal article" date="2018" name="IMA Fungus">
        <title>IMA Genome-F 9: Draft genome sequence of Annulohypoxylon stygium, Aspergillus mulundensis, Berkeleyomyces basicola (syn. Thielaviopsis basicola), Ceratocystis smalleyi, two Cercospora beticola strains, Coleophoma cylindrospora, Fusarium fracticaudum, Phialophora cf. hyalina, and Morchella septimelata.</title>
        <authorList>
            <person name="Wingfield B.D."/>
            <person name="Bills G.F."/>
            <person name="Dong Y."/>
            <person name="Huang W."/>
            <person name="Nel W.J."/>
            <person name="Swalarsk-Parry B.S."/>
            <person name="Vaghefi N."/>
            <person name="Wilken P.M."/>
            <person name="An Z."/>
            <person name="de Beer Z.W."/>
            <person name="De Vos L."/>
            <person name="Chen L."/>
            <person name="Duong T.A."/>
            <person name="Gao Y."/>
            <person name="Hammerbacher A."/>
            <person name="Kikkert J.R."/>
            <person name="Li Y."/>
            <person name="Li H."/>
            <person name="Li K."/>
            <person name="Li Q."/>
            <person name="Liu X."/>
            <person name="Ma X."/>
            <person name="Naidoo K."/>
            <person name="Pethybridge S.J."/>
            <person name="Sun J."/>
            <person name="Steenkamp E.T."/>
            <person name="van der Nest M.A."/>
            <person name="van Wyk S."/>
            <person name="Wingfield M.J."/>
            <person name="Xiong C."/>
            <person name="Yue Q."/>
            <person name="Zhang X."/>
        </authorList>
    </citation>
    <scope>NUCLEOTIDE SEQUENCE [LARGE SCALE GENOMIC DNA]</scope>
    <source>
        <strain evidence="7 8">BP6252</strain>
    </source>
</reference>
<feature type="transmembrane region" description="Helical" evidence="5">
    <location>
        <begin position="457"/>
        <end position="480"/>
    </location>
</feature>
<proteinExistence type="predicted"/>
<dbReference type="OrthoDB" id="268400at2759"/>
<keyword evidence="3 5" id="KW-1133">Transmembrane helix</keyword>
<evidence type="ECO:0000256" key="4">
    <source>
        <dbReference type="ARBA" id="ARBA00023136"/>
    </source>
</evidence>
<dbReference type="Gene3D" id="1.20.1250.20">
    <property type="entry name" value="MFS general substrate transporter like domains"/>
    <property type="match status" value="1"/>
</dbReference>